<evidence type="ECO:0000256" key="6">
    <source>
        <dbReference type="ARBA" id="ARBA00023136"/>
    </source>
</evidence>
<evidence type="ECO:0000256" key="7">
    <source>
        <dbReference type="SAM" id="Phobius"/>
    </source>
</evidence>
<evidence type="ECO:0000256" key="2">
    <source>
        <dbReference type="ARBA" id="ARBA00005982"/>
    </source>
</evidence>
<feature type="transmembrane region" description="Helical" evidence="7">
    <location>
        <begin position="57"/>
        <end position="75"/>
    </location>
</feature>
<keyword evidence="3 7" id="KW-0812">Transmembrane</keyword>
<evidence type="ECO:0000313" key="8">
    <source>
        <dbReference type="EMBL" id="JAS79197.1"/>
    </source>
</evidence>
<dbReference type="Pfam" id="PF00854">
    <property type="entry name" value="PTR2"/>
    <property type="match status" value="2"/>
</dbReference>
<dbReference type="GO" id="GO:0022857">
    <property type="term" value="F:transmembrane transporter activity"/>
    <property type="evidence" value="ECO:0007669"/>
    <property type="project" value="InterPro"/>
</dbReference>
<comment type="subcellular location">
    <subcellularLocation>
        <location evidence="1">Membrane</location>
        <topology evidence="1">Multi-pass membrane protein</topology>
    </subcellularLocation>
</comment>
<keyword evidence="6 7" id="KW-0472">Membrane</keyword>
<dbReference type="InterPro" id="IPR000109">
    <property type="entry name" value="POT_fam"/>
</dbReference>
<proteinExistence type="inferred from homology"/>
<evidence type="ECO:0000256" key="3">
    <source>
        <dbReference type="ARBA" id="ARBA00022692"/>
    </source>
</evidence>
<dbReference type="GO" id="GO:0015833">
    <property type="term" value="P:peptide transport"/>
    <property type="evidence" value="ECO:0007669"/>
    <property type="project" value="UniProtKB-KW"/>
</dbReference>
<dbReference type="GO" id="GO:0016020">
    <property type="term" value="C:membrane"/>
    <property type="evidence" value="ECO:0007669"/>
    <property type="project" value="UniProtKB-SubCell"/>
</dbReference>
<keyword evidence="4" id="KW-0653">Protein transport</keyword>
<name>A0A1B6HWZ3_9HEMI</name>
<keyword evidence="4" id="KW-0571">Peptide transport</keyword>
<reference evidence="8" key="1">
    <citation type="submission" date="2015-11" db="EMBL/GenBank/DDBJ databases">
        <title>De novo transcriptome assembly of four potential Pierce s Disease insect vectors from Arizona vineyards.</title>
        <authorList>
            <person name="Tassone E.E."/>
        </authorList>
    </citation>
    <scope>NUCLEOTIDE SEQUENCE</scope>
</reference>
<keyword evidence="4" id="KW-0813">Transport</keyword>
<dbReference type="Gene3D" id="1.20.1250.20">
    <property type="entry name" value="MFS general substrate transporter like domains"/>
    <property type="match status" value="2"/>
</dbReference>
<gene>
    <name evidence="8" type="ORF">g.6331</name>
</gene>
<accession>A0A1B6HWZ3</accession>
<feature type="non-terminal residue" evidence="8">
    <location>
        <position position="1"/>
    </location>
</feature>
<organism evidence="8">
    <name type="scientific">Homalodisca liturata</name>
    <dbReference type="NCBI Taxonomy" id="320908"/>
    <lineage>
        <taxon>Eukaryota</taxon>
        <taxon>Metazoa</taxon>
        <taxon>Ecdysozoa</taxon>
        <taxon>Arthropoda</taxon>
        <taxon>Hexapoda</taxon>
        <taxon>Insecta</taxon>
        <taxon>Pterygota</taxon>
        <taxon>Neoptera</taxon>
        <taxon>Paraneoptera</taxon>
        <taxon>Hemiptera</taxon>
        <taxon>Auchenorrhyncha</taxon>
        <taxon>Membracoidea</taxon>
        <taxon>Cicadellidae</taxon>
        <taxon>Cicadellinae</taxon>
        <taxon>Proconiini</taxon>
        <taxon>Homalodisca</taxon>
    </lineage>
</organism>
<feature type="transmembrane region" description="Helical" evidence="7">
    <location>
        <begin position="109"/>
        <end position="127"/>
    </location>
</feature>
<protein>
    <submittedName>
        <fullName evidence="8">Uncharacterized protein</fullName>
    </submittedName>
</protein>
<evidence type="ECO:0000256" key="5">
    <source>
        <dbReference type="ARBA" id="ARBA00022989"/>
    </source>
</evidence>
<evidence type="ECO:0000256" key="4">
    <source>
        <dbReference type="ARBA" id="ARBA00022856"/>
    </source>
</evidence>
<feature type="non-terminal residue" evidence="8">
    <location>
        <position position="411"/>
    </location>
</feature>
<sequence length="411" mass="45384">GKPLYVCKEPKGNIVVKVTKVVSHALAMKFRSQEKKSHWLDHADDKYDKTLIAHTKAALQVLVLFIPLPLFWSLFDQQGSRWTFQATHMDGGLGFYTIKPDQMQVVNPLLILVFIPIFDYGIYPFFAKFHFLKRPLQRIATGGLLSALSFAMSAFIELKLQPTYPYLPPSGTGQLRVFNGLGCEVTMTSSLESASESIRSLDALQVNISISGSEDSTLQFTTTPACTQFPNKKFSGNVSLQETKSVSVFLSTSSGNPIASQVPGVDFLVKLETGYPQLRVLYNLYPFQEELKLSQGKFSQTLILKEDITYTSLSPIFKTGKFTVTLDGSLVTNDLKLETAGVYTLIVHSNNSGTIAGLVTVTGPNTVHMLWLVPQYVIITAGEVMFSITGLQFSYTQAPESMKSLVASAWL</sequence>
<dbReference type="InterPro" id="IPR036259">
    <property type="entry name" value="MFS_trans_sf"/>
</dbReference>
<evidence type="ECO:0000256" key="1">
    <source>
        <dbReference type="ARBA" id="ARBA00004141"/>
    </source>
</evidence>
<comment type="similarity">
    <text evidence="2">Belongs to the major facilitator superfamily. Proton-dependent oligopeptide transporter (POT/PTR) (TC 2.A.17) family.</text>
</comment>
<dbReference type="EMBL" id="GECU01028509">
    <property type="protein sequence ID" value="JAS79197.1"/>
    <property type="molecule type" value="Transcribed_RNA"/>
</dbReference>
<dbReference type="PANTHER" id="PTHR11654">
    <property type="entry name" value="OLIGOPEPTIDE TRANSPORTER-RELATED"/>
    <property type="match status" value="1"/>
</dbReference>
<keyword evidence="5 7" id="KW-1133">Transmembrane helix</keyword>
<dbReference type="AlphaFoldDB" id="A0A1B6HWZ3"/>